<protein>
    <recommendedName>
        <fullName evidence="5">Cyanophycinase</fullName>
        <ecNumber evidence="4">3.4.15.6</ecNumber>
    </recommendedName>
</protein>
<keyword evidence="11" id="KW-1185">Reference proteome</keyword>
<evidence type="ECO:0000256" key="7">
    <source>
        <dbReference type="ARBA" id="ARBA00022801"/>
    </source>
</evidence>
<accession>A0A345ULP1</accession>
<dbReference type="PROSITE" id="PS51257">
    <property type="entry name" value="PROKAR_LIPOPROTEIN"/>
    <property type="match status" value="1"/>
</dbReference>
<keyword evidence="6" id="KW-0645">Protease</keyword>
<evidence type="ECO:0000256" key="6">
    <source>
        <dbReference type="ARBA" id="ARBA00022670"/>
    </source>
</evidence>
<dbReference type="CDD" id="cd03145">
    <property type="entry name" value="GAT1_cyanophycinase"/>
    <property type="match status" value="1"/>
</dbReference>
<evidence type="ECO:0000256" key="1">
    <source>
        <dbReference type="ARBA" id="ARBA00001092"/>
    </source>
</evidence>
<dbReference type="PANTHER" id="PTHR36175:SF1">
    <property type="entry name" value="CYANOPHYCINASE"/>
    <property type="match status" value="1"/>
</dbReference>
<comment type="catalytic activity">
    <reaction evidence="1">
        <text>[L-4-(L-arginin-2-N-yl)aspartate](n) + H2O = [L-4-(L-arginin-2-N-yl)aspartate](n-1) + L-4-(L-arginin-2-N-yl)aspartate</text>
        <dbReference type="Rhea" id="RHEA:12845"/>
        <dbReference type="Rhea" id="RHEA-COMP:13728"/>
        <dbReference type="Rhea" id="RHEA-COMP:13734"/>
        <dbReference type="ChEBI" id="CHEBI:15377"/>
        <dbReference type="ChEBI" id="CHEBI:137986"/>
        <dbReference type="ChEBI" id="CHEBI:137991"/>
        <dbReference type="EC" id="3.4.15.6"/>
    </reaction>
</comment>
<dbReference type="SUPFAM" id="SSF52317">
    <property type="entry name" value="Class I glutamine amidotransferase-like"/>
    <property type="match status" value="1"/>
</dbReference>
<dbReference type="NCBIfam" id="TIGR02069">
    <property type="entry name" value="cyanophycinase"/>
    <property type="match status" value="1"/>
</dbReference>
<dbReference type="GO" id="GO:0008236">
    <property type="term" value="F:serine-type peptidase activity"/>
    <property type="evidence" value="ECO:0007669"/>
    <property type="project" value="UniProtKB-KW"/>
</dbReference>
<dbReference type="InterPro" id="IPR005320">
    <property type="entry name" value="Peptidase_S51"/>
</dbReference>
<evidence type="ECO:0000256" key="9">
    <source>
        <dbReference type="SAM" id="SignalP"/>
    </source>
</evidence>
<keyword evidence="8" id="KW-0720">Serine protease</keyword>
<dbReference type="PANTHER" id="PTHR36175">
    <property type="entry name" value="CYANOPHYCINASE"/>
    <property type="match status" value="1"/>
</dbReference>
<evidence type="ECO:0000256" key="8">
    <source>
        <dbReference type="ARBA" id="ARBA00022825"/>
    </source>
</evidence>
<dbReference type="Pfam" id="PF03575">
    <property type="entry name" value="Peptidase_S51"/>
    <property type="match status" value="1"/>
</dbReference>
<dbReference type="EC" id="3.4.15.6" evidence="4"/>
<sequence length="309" mass="33212">MNSLKTFILIVLSGMMSAMLVSCSGSSDQPSALEELSVFSSQGHLVMIGGGPRPAEIMELIVSLSPDSTFIVVPMASAIADTIGWEHRDMFLGYGAKSVDIMMLEDDDIDRPEILEQLRTASGIWFSGGDQRQLMHYFGTDAMRAAVHEAWQNGAVIAGTSAGTAVQSAVMITGDERHGVRQPFGIIRHENVITTPGLGLLQNMIADQHFIRRSRLNRLFNVMLDEGVPFAAGIDEATALWFAGDGMVEVVGESQVILLDASGADSGIFAEGNLGARGIVTHILPPGSRFRWDGTQVQDLILPIDAAEL</sequence>
<feature type="chain" id="PRO_5016790129" description="Cyanophycinase" evidence="9">
    <location>
        <begin position="19"/>
        <end position="309"/>
    </location>
</feature>
<evidence type="ECO:0000256" key="3">
    <source>
        <dbReference type="ARBA" id="ARBA00006534"/>
    </source>
</evidence>
<organism evidence="10 11">
    <name type="scientific">Cyclonatronum proteinivorum</name>
    <dbReference type="NCBI Taxonomy" id="1457365"/>
    <lineage>
        <taxon>Bacteria</taxon>
        <taxon>Pseudomonadati</taxon>
        <taxon>Balneolota</taxon>
        <taxon>Balneolia</taxon>
        <taxon>Balneolales</taxon>
        <taxon>Cyclonatronaceae</taxon>
        <taxon>Cyclonatronum</taxon>
    </lineage>
</organism>
<evidence type="ECO:0000256" key="5">
    <source>
        <dbReference type="ARBA" id="ARBA00015719"/>
    </source>
</evidence>
<feature type="signal peptide" evidence="9">
    <location>
        <begin position="1"/>
        <end position="18"/>
    </location>
</feature>
<dbReference type="EMBL" id="CP027806">
    <property type="protein sequence ID" value="AXJ01393.1"/>
    <property type="molecule type" value="Genomic_DNA"/>
</dbReference>
<proteinExistence type="inferred from homology"/>
<dbReference type="GO" id="GO:0008241">
    <property type="term" value="F:peptidyl-dipeptidase activity"/>
    <property type="evidence" value="ECO:0007669"/>
    <property type="project" value="UniProtKB-EC"/>
</dbReference>
<dbReference type="Proteomes" id="UP000254808">
    <property type="component" value="Chromosome"/>
</dbReference>
<dbReference type="OrthoDB" id="9799980at2"/>
<keyword evidence="7" id="KW-0378">Hydrolase</keyword>
<comment type="similarity">
    <text evidence="3">Belongs to the peptidase S51 family.</text>
</comment>
<evidence type="ECO:0000313" key="11">
    <source>
        <dbReference type="Proteomes" id="UP000254808"/>
    </source>
</evidence>
<evidence type="ECO:0000256" key="2">
    <source>
        <dbReference type="ARBA" id="ARBA00002039"/>
    </source>
</evidence>
<keyword evidence="9" id="KW-0732">Signal</keyword>
<dbReference type="KEGG" id="cprv:CYPRO_2145"/>
<dbReference type="InterPro" id="IPR029062">
    <property type="entry name" value="Class_I_gatase-like"/>
</dbReference>
<name>A0A345ULP1_9BACT</name>
<dbReference type="InterPro" id="IPR011811">
    <property type="entry name" value="Peptidase_S51_cyanophycinase"/>
</dbReference>
<comment type="function">
    <text evidence="2">Exopeptidase that catalyzes the hydrolytic cleavage of multi-L-arginyl-poly-L-aspartic acid (cyanophycin; a water-insoluble reserve polymer) into aspartate-arginine dipeptides.</text>
</comment>
<dbReference type="GO" id="GO:0006508">
    <property type="term" value="P:proteolysis"/>
    <property type="evidence" value="ECO:0007669"/>
    <property type="project" value="UniProtKB-KW"/>
</dbReference>
<evidence type="ECO:0000313" key="10">
    <source>
        <dbReference type="EMBL" id="AXJ01393.1"/>
    </source>
</evidence>
<gene>
    <name evidence="10" type="ORF">CYPRO_2145</name>
</gene>
<dbReference type="AlphaFoldDB" id="A0A345ULP1"/>
<dbReference type="Gene3D" id="3.40.50.880">
    <property type="match status" value="1"/>
</dbReference>
<evidence type="ECO:0000256" key="4">
    <source>
        <dbReference type="ARBA" id="ARBA00013115"/>
    </source>
</evidence>
<reference evidence="10 11" key="1">
    <citation type="submission" date="2018-03" db="EMBL/GenBank/DDBJ databases">
        <title>Phenotypic and genomic properties of Cyclonatronum proteinivorum gen. nov., sp. nov., a haloalkaliphilic bacteroidete from soda lakes possessing Na+-translocating rhodopsin.</title>
        <authorList>
            <person name="Toshchakov S.V."/>
            <person name="Korzhenkov A."/>
            <person name="Samarov N.I."/>
            <person name="Kublanov I.V."/>
            <person name="Muntyan M.S."/>
            <person name="Sorokin D.Y."/>
        </authorList>
    </citation>
    <scope>NUCLEOTIDE SEQUENCE [LARGE SCALE GENOMIC DNA]</scope>
    <source>
        <strain evidence="10 11">Omega</strain>
    </source>
</reference>